<protein>
    <submittedName>
        <fullName evidence="1">Copper transport protein atox1</fullName>
    </submittedName>
</protein>
<proteinExistence type="predicted"/>
<evidence type="ECO:0000313" key="1">
    <source>
        <dbReference type="EMBL" id="KAI4463356.1"/>
    </source>
</evidence>
<sequence>MSIDLLLSNFYIKIHEFQVAMTCEGCLGAVQRVLNKFEGKGVDKVNIDLPSQKVEVTSTLSPDQIMDILKKTGKQVTYVKST</sequence>
<dbReference type="EMBL" id="CM043018">
    <property type="protein sequence ID" value="KAI4463356.1"/>
    <property type="molecule type" value="Genomic_DNA"/>
</dbReference>
<evidence type="ECO:0000313" key="2">
    <source>
        <dbReference type="Proteomes" id="UP001056778"/>
    </source>
</evidence>
<keyword evidence="2" id="KW-1185">Reference proteome</keyword>
<comment type="caution">
    <text evidence="1">The sequence shown here is derived from an EMBL/GenBank/DDBJ whole genome shotgun (WGS) entry which is preliminary data.</text>
</comment>
<gene>
    <name evidence="1" type="ORF">MML48_4g00003029</name>
</gene>
<reference evidence="1" key="1">
    <citation type="submission" date="2022-04" db="EMBL/GenBank/DDBJ databases">
        <title>Chromosome-scale genome assembly of Holotrichia oblita Faldermann.</title>
        <authorList>
            <person name="Rongchong L."/>
        </authorList>
    </citation>
    <scope>NUCLEOTIDE SEQUENCE</scope>
    <source>
        <strain evidence="1">81SQS9</strain>
    </source>
</reference>
<dbReference type="Proteomes" id="UP001056778">
    <property type="component" value="Chromosome 4"/>
</dbReference>
<organism evidence="1 2">
    <name type="scientific">Holotrichia oblita</name>
    <name type="common">Chafer beetle</name>
    <dbReference type="NCBI Taxonomy" id="644536"/>
    <lineage>
        <taxon>Eukaryota</taxon>
        <taxon>Metazoa</taxon>
        <taxon>Ecdysozoa</taxon>
        <taxon>Arthropoda</taxon>
        <taxon>Hexapoda</taxon>
        <taxon>Insecta</taxon>
        <taxon>Pterygota</taxon>
        <taxon>Neoptera</taxon>
        <taxon>Endopterygota</taxon>
        <taxon>Coleoptera</taxon>
        <taxon>Polyphaga</taxon>
        <taxon>Scarabaeiformia</taxon>
        <taxon>Scarabaeidae</taxon>
        <taxon>Melolonthinae</taxon>
        <taxon>Holotrichia</taxon>
    </lineage>
</organism>
<name>A0ACB9T961_HOLOL</name>
<accession>A0ACB9T961</accession>